<dbReference type="Pfam" id="PF13873">
    <property type="entry name" value="Myb_DNA-bind_5"/>
    <property type="match status" value="1"/>
</dbReference>
<evidence type="ECO:0000256" key="4">
    <source>
        <dbReference type="ARBA" id="ARBA00023163"/>
    </source>
</evidence>
<keyword evidence="8" id="KW-1185">Reference proteome</keyword>
<proteinExistence type="predicted"/>
<gene>
    <name evidence="7" type="ORF">LSINAPIS_LOCUS12050</name>
</gene>
<evidence type="ECO:0000256" key="3">
    <source>
        <dbReference type="ARBA" id="ARBA00023015"/>
    </source>
</evidence>
<dbReference type="InterPro" id="IPR028002">
    <property type="entry name" value="Myb_DNA-bind_5"/>
</dbReference>
<sequence>MESKPWIATGHARTARARERSHQAWMEITNFLNNSNGNGCINTWQQWQKYWKDKKGAVKRKCSSIAIARRTTGGGMDETAVAELTHLEQRIEAESIVHNQTLCSGQSQSILLQQNLFTVAIAGEEFTREISTDTSQAEEICQTPRSPAVEEQVDYLRAFSRAVAREFGRLGAVHPGTRYRPYDNSKKISVISSRCNFHNSSLNLHKIVYSL</sequence>
<feature type="domain" description="Myb/SANT-like DNA-binding" evidence="6">
    <location>
        <begin position="2"/>
        <end position="62"/>
    </location>
</feature>
<evidence type="ECO:0000313" key="8">
    <source>
        <dbReference type="Proteomes" id="UP000324832"/>
    </source>
</evidence>
<organism evidence="7 8">
    <name type="scientific">Leptidea sinapis</name>
    <dbReference type="NCBI Taxonomy" id="189913"/>
    <lineage>
        <taxon>Eukaryota</taxon>
        <taxon>Metazoa</taxon>
        <taxon>Ecdysozoa</taxon>
        <taxon>Arthropoda</taxon>
        <taxon>Hexapoda</taxon>
        <taxon>Insecta</taxon>
        <taxon>Pterygota</taxon>
        <taxon>Neoptera</taxon>
        <taxon>Endopterygota</taxon>
        <taxon>Lepidoptera</taxon>
        <taxon>Glossata</taxon>
        <taxon>Ditrysia</taxon>
        <taxon>Papilionoidea</taxon>
        <taxon>Pieridae</taxon>
        <taxon>Dismorphiinae</taxon>
        <taxon>Leptidea</taxon>
    </lineage>
</organism>
<comment type="subunit">
    <text evidence="1">Self-associates forming complexes of several hundred monomers.</text>
</comment>
<name>A0A5E4QUQ4_9NEOP</name>
<evidence type="ECO:0000256" key="2">
    <source>
        <dbReference type="ARBA" id="ARBA00016807"/>
    </source>
</evidence>
<dbReference type="AlphaFoldDB" id="A0A5E4QUQ4"/>
<evidence type="ECO:0000259" key="6">
    <source>
        <dbReference type="Pfam" id="PF13873"/>
    </source>
</evidence>
<reference evidence="7 8" key="1">
    <citation type="submission" date="2017-07" db="EMBL/GenBank/DDBJ databases">
        <authorList>
            <person name="Talla V."/>
            <person name="Backstrom N."/>
        </authorList>
    </citation>
    <scope>NUCLEOTIDE SEQUENCE [LARGE SCALE GENOMIC DNA]</scope>
</reference>
<accession>A0A5E4QUQ4</accession>
<evidence type="ECO:0000256" key="5">
    <source>
        <dbReference type="ARBA" id="ARBA00025466"/>
    </source>
</evidence>
<evidence type="ECO:0000256" key="1">
    <source>
        <dbReference type="ARBA" id="ARBA00011764"/>
    </source>
</evidence>
<keyword evidence="3" id="KW-0805">Transcription regulation</keyword>
<protein>
    <recommendedName>
        <fullName evidence="2">Regulatory protein zeste</fullName>
    </recommendedName>
</protein>
<evidence type="ECO:0000313" key="7">
    <source>
        <dbReference type="EMBL" id="VVD01695.1"/>
    </source>
</evidence>
<dbReference type="EMBL" id="FZQP02005554">
    <property type="protein sequence ID" value="VVD01695.1"/>
    <property type="molecule type" value="Genomic_DNA"/>
</dbReference>
<dbReference type="Proteomes" id="UP000324832">
    <property type="component" value="Unassembled WGS sequence"/>
</dbReference>
<keyword evidence="4" id="KW-0804">Transcription</keyword>
<comment type="function">
    <text evidence="5">Involved in transvection phenomena (= synapsis-dependent gene expression), where the synaptic pairing of chromosomes carrying genes with which zeste interacts influences the expression of these genes. Zeste binds to DNA and stimulates transcription from a nearby promoter.</text>
</comment>